<sequence>MLSFGGILVSVGIAIILHTTYAAIAYREILKLQQEDFETLPSSLLLELAVGTALSTAGAYFLSGSLRLISASKQSRGSDIGGLRMDFVSFNSRSRAMPMNIPPIK</sequence>
<name>A0A250X9X8_9CHLO</name>
<reference evidence="2 3" key="1">
    <citation type="submission" date="2017-08" db="EMBL/GenBank/DDBJ databases">
        <title>Acidophilic green algal genome provides insights into adaptation to an acidic environment.</title>
        <authorList>
            <person name="Hirooka S."/>
            <person name="Hirose Y."/>
            <person name="Kanesaki Y."/>
            <person name="Higuchi S."/>
            <person name="Fujiwara T."/>
            <person name="Onuma R."/>
            <person name="Era A."/>
            <person name="Ohbayashi R."/>
            <person name="Uzuka A."/>
            <person name="Nozaki H."/>
            <person name="Yoshikawa H."/>
            <person name="Miyagishima S.Y."/>
        </authorList>
    </citation>
    <scope>NUCLEOTIDE SEQUENCE [LARGE SCALE GENOMIC DNA]</scope>
    <source>
        <strain evidence="2 3">NIES-2499</strain>
    </source>
</reference>
<comment type="caution">
    <text evidence="2">The sequence shown here is derived from an EMBL/GenBank/DDBJ whole genome shotgun (WGS) entry which is preliminary data.</text>
</comment>
<protein>
    <submittedName>
        <fullName evidence="2">Uncharacterized protein</fullName>
    </submittedName>
</protein>
<keyword evidence="1" id="KW-0472">Membrane</keyword>
<proteinExistence type="predicted"/>
<accession>A0A250X9X8</accession>
<keyword evidence="1" id="KW-1133">Transmembrane helix</keyword>
<dbReference type="AlphaFoldDB" id="A0A250X9X8"/>
<dbReference type="OrthoDB" id="44756at2759"/>
<evidence type="ECO:0000256" key="1">
    <source>
        <dbReference type="SAM" id="Phobius"/>
    </source>
</evidence>
<evidence type="ECO:0000313" key="2">
    <source>
        <dbReference type="EMBL" id="GAX79699.1"/>
    </source>
</evidence>
<keyword evidence="3" id="KW-1185">Reference proteome</keyword>
<organism evidence="2 3">
    <name type="scientific">Chlamydomonas eustigma</name>
    <dbReference type="NCBI Taxonomy" id="1157962"/>
    <lineage>
        <taxon>Eukaryota</taxon>
        <taxon>Viridiplantae</taxon>
        <taxon>Chlorophyta</taxon>
        <taxon>core chlorophytes</taxon>
        <taxon>Chlorophyceae</taxon>
        <taxon>CS clade</taxon>
        <taxon>Chlamydomonadales</taxon>
        <taxon>Chlamydomonadaceae</taxon>
        <taxon>Chlamydomonas</taxon>
    </lineage>
</organism>
<dbReference type="EMBL" id="BEGY01000045">
    <property type="protein sequence ID" value="GAX79699.1"/>
    <property type="molecule type" value="Genomic_DNA"/>
</dbReference>
<gene>
    <name evidence="2" type="ORF">CEUSTIGMA_g7140.t1</name>
</gene>
<feature type="transmembrane region" description="Helical" evidence="1">
    <location>
        <begin position="46"/>
        <end position="69"/>
    </location>
</feature>
<dbReference type="STRING" id="1157962.A0A250X9X8"/>
<dbReference type="Proteomes" id="UP000232323">
    <property type="component" value="Unassembled WGS sequence"/>
</dbReference>
<evidence type="ECO:0000313" key="3">
    <source>
        <dbReference type="Proteomes" id="UP000232323"/>
    </source>
</evidence>
<keyword evidence="1" id="KW-0812">Transmembrane</keyword>